<sequence>MNSNELTISKPVSVWNKSISLEPKKFLQGIGKAAIKGASLDWSGVGEAALDTIDAAGLRDKPNELAYLLIFRSLATALSELAKDYVDLFRNPPKEEELDKISARFAEEMGKAEVSISREFFDRPGELPLLKNLQGPLAAWLHGVGAKQTDAEQIACRLPDYFVTALHETWRAAPLDYAALTQHFDTPFTKATEEARSWRLYNQWLQRQVSDRMFAEAFGVEKVYVPLRAYYEEKERDDESSQELAPQRDKVKQIVVDMESEFRNWLDNFAAGSAVRFISGGPGSGKSTFAKIFAAKIAAETDIPCLYIPLHLFDATDNLITAMESHIRSNRFLSGNPLAARDGKDRLLIIFDGLDELALQGKAASETANNFVDEVLRRIQDGNSQGLHRQVIITGRTIAIQSVAAKLRDAKQISHVLPYFIAEEEREEYHDPDGLLIEDQRQRWWQQYGDAAGKGYAGLPADLARQHLVEITAQPLLNYLVALSYDRKTITFSDETTLNQIYADLIRAVYCRQYENGGRVSACAGGLDEKDFIRVLEEIALAVWHGDGRTATVAGIREKLKAGGIERYLEQFQEGAKAGVTRLLTAFYFRQSDNRQDGDPTFEFTHKSFGEYLTALRIVRLLRQMEKQRKRRQEDPDDGWSEKVALQKWTAFCAVRWMDDDLLRFISNEFLAMMQEELLALQGMVRELLSYTINQGLPFPDEFLGKGFKEHLRLAENTEGALLAVHFHIAELTKEVSRLTLEDEWTFEEWFRRANGMSRYADRLGYLDLSDYNLSGQLFYDANFVMSRLEGTDLFCSILACANLQGVQLENAILCRANLQDANLAGANLKDADLSYANLRNANLEGANLEGANLEGADLEGAILTGTILEKKEA</sequence>
<dbReference type="Gene3D" id="3.40.50.300">
    <property type="entry name" value="P-loop containing nucleotide triphosphate hydrolases"/>
    <property type="match status" value="1"/>
</dbReference>
<dbReference type="Pfam" id="PF05729">
    <property type="entry name" value="NACHT"/>
    <property type="match status" value="1"/>
</dbReference>
<dbReference type="PANTHER" id="PTHR14136">
    <property type="entry name" value="BTB_POZ DOMAIN-CONTAINING PROTEIN KCTD9"/>
    <property type="match status" value="1"/>
</dbReference>
<dbReference type="InterPro" id="IPR054568">
    <property type="entry name" value="NNH3"/>
</dbReference>
<evidence type="ECO:0000259" key="1">
    <source>
        <dbReference type="Pfam" id="PF05729"/>
    </source>
</evidence>
<dbReference type="InterPro" id="IPR051082">
    <property type="entry name" value="Pentapeptide-BTB/POZ_domain"/>
</dbReference>
<feature type="domain" description="NACHT" evidence="1">
    <location>
        <begin position="277"/>
        <end position="409"/>
    </location>
</feature>
<dbReference type="Pfam" id="PF22735">
    <property type="entry name" value="NNH3"/>
    <property type="match status" value="1"/>
</dbReference>
<accession>A0A521G3X2</accession>
<dbReference type="Gene3D" id="2.160.20.80">
    <property type="entry name" value="E3 ubiquitin-protein ligase SopA"/>
    <property type="match status" value="1"/>
</dbReference>
<dbReference type="Pfam" id="PF00805">
    <property type="entry name" value="Pentapeptide"/>
    <property type="match status" value="1"/>
</dbReference>
<evidence type="ECO:0000313" key="3">
    <source>
        <dbReference type="EMBL" id="TAA75722.1"/>
    </source>
</evidence>
<evidence type="ECO:0000259" key="2">
    <source>
        <dbReference type="Pfam" id="PF22735"/>
    </source>
</evidence>
<dbReference type="PANTHER" id="PTHR14136:SF17">
    <property type="entry name" value="BTB_POZ DOMAIN-CONTAINING PROTEIN KCTD9"/>
    <property type="match status" value="1"/>
</dbReference>
<protein>
    <submittedName>
        <fullName evidence="3">NACHT domain-containing protein</fullName>
    </submittedName>
</protein>
<comment type="caution">
    <text evidence="3">The sequence shown here is derived from an EMBL/GenBank/DDBJ whole genome shotgun (WGS) entry which is preliminary data.</text>
</comment>
<reference evidence="3" key="1">
    <citation type="submission" date="2017-07" db="EMBL/GenBank/DDBJ databases">
        <title>The cable genome - Insights into the physiology and evolution of filamentous bacteria capable of sulfide oxidation via long distance electron transfer.</title>
        <authorList>
            <person name="Thorup C."/>
            <person name="Bjerg J.T."/>
            <person name="Schreiber L."/>
            <person name="Nielsen L.P."/>
            <person name="Kjeldsen K.U."/>
            <person name="Boesen T."/>
            <person name="Boggild A."/>
            <person name="Meysman F."/>
            <person name="Geelhoed J."/>
            <person name="Schramm A."/>
        </authorList>
    </citation>
    <scope>NUCLEOTIDE SEQUENCE [LARGE SCALE GENOMIC DNA]</scope>
    <source>
        <strain evidence="3">GS</strain>
    </source>
</reference>
<dbReference type="SUPFAM" id="SSF52540">
    <property type="entry name" value="P-loop containing nucleoside triphosphate hydrolases"/>
    <property type="match status" value="1"/>
</dbReference>
<keyword evidence="4" id="KW-1185">Reference proteome</keyword>
<gene>
    <name evidence="3" type="ORF">CDV28_10464</name>
</gene>
<feature type="domain" description="NACHT N-terminal Helical" evidence="2">
    <location>
        <begin position="21"/>
        <end position="219"/>
    </location>
</feature>
<dbReference type="SUPFAM" id="SSF141571">
    <property type="entry name" value="Pentapeptide repeat-like"/>
    <property type="match status" value="1"/>
</dbReference>
<organism evidence="3 4">
    <name type="scientific">Candidatus Electronema aureum</name>
    <dbReference type="NCBI Taxonomy" id="2005002"/>
    <lineage>
        <taxon>Bacteria</taxon>
        <taxon>Pseudomonadati</taxon>
        <taxon>Thermodesulfobacteriota</taxon>
        <taxon>Desulfobulbia</taxon>
        <taxon>Desulfobulbales</taxon>
        <taxon>Desulfobulbaceae</taxon>
        <taxon>Candidatus Electronema</taxon>
    </lineage>
</organism>
<dbReference type="InterPro" id="IPR007111">
    <property type="entry name" value="NACHT_NTPase"/>
</dbReference>
<name>A0A521G3X2_9BACT</name>
<dbReference type="InterPro" id="IPR001646">
    <property type="entry name" value="5peptide_repeat"/>
</dbReference>
<dbReference type="AlphaFoldDB" id="A0A521G3X2"/>
<dbReference type="EMBL" id="NQJD01000004">
    <property type="protein sequence ID" value="TAA75722.1"/>
    <property type="molecule type" value="Genomic_DNA"/>
</dbReference>
<evidence type="ECO:0000313" key="4">
    <source>
        <dbReference type="Proteomes" id="UP000316238"/>
    </source>
</evidence>
<dbReference type="InterPro" id="IPR027417">
    <property type="entry name" value="P-loop_NTPase"/>
</dbReference>
<proteinExistence type="predicted"/>
<dbReference type="Proteomes" id="UP000316238">
    <property type="component" value="Unassembled WGS sequence"/>
</dbReference>